<gene>
    <name evidence="2" type="ORF">DARMORV10_C05P21360.1</name>
</gene>
<sequence length="134" mass="14749">MAANSSSVSVMNHMPLSSLRSVSVPLSDRKLPTFRAFSSTAMADAKYAGMDDVQRRLMFEDDYLVGNLVSLATVVYCLVLYTGFSFFGARHQCAGPVDGNWFQILLFKFGIDLLNSLVALPSLLDRVMMRTGVP</sequence>
<evidence type="ECO:0000313" key="2">
    <source>
        <dbReference type="EMBL" id="CAF1927667.1"/>
    </source>
</evidence>
<name>A0A816KWR7_BRANA</name>
<keyword evidence="1" id="KW-1133">Transmembrane helix</keyword>
<proteinExistence type="predicted"/>
<dbReference type="Proteomes" id="UP001295469">
    <property type="component" value="Chromosome C05"/>
</dbReference>
<keyword evidence="1" id="KW-0812">Transmembrane</keyword>
<feature type="transmembrane region" description="Helical" evidence="1">
    <location>
        <begin position="101"/>
        <end position="120"/>
    </location>
</feature>
<evidence type="ECO:0000256" key="1">
    <source>
        <dbReference type="SAM" id="Phobius"/>
    </source>
</evidence>
<feature type="transmembrane region" description="Helical" evidence="1">
    <location>
        <begin position="64"/>
        <end position="89"/>
    </location>
</feature>
<accession>A0A816KWR7</accession>
<organism evidence="2">
    <name type="scientific">Brassica napus</name>
    <name type="common">Rape</name>
    <dbReference type="NCBI Taxonomy" id="3708"/>
    <lineage>
        <taxon>Eukaryota</taxon>
        <taxon>Viridiplantae</taxon>
        <taxon>Streptophyta</taxon>
        <taxon>Embryophyta</taxon>
        <taxon>Tracheophyta</taxon>
        <taxon>Spermatophyta</taxon>
        <taxon>Magnoliopsida</taxon>
        <taxon>eudicotyledons</taxon>
        <taxon>Gunneridae</taxon>
        <taxon>Pentapetalae</taxon>
        <taxon>rosids</taxon>
        <taxon>malvids</taxon>
        <taxon>Brassicales</taxon>
        <taxon>Brassicaceae</taxon>
        <taxon>Brassiceae</taxon>
        <taxon>Brassica</taxon>
    </lineage>
</organism>
<dbReference type="EMBL" id="HG994369">
    <property type="protein sequence ID" value="CAF1927667.1"/>
    <property type="molecule type" value="Genomic_DNA"/>
</dbReference>
<dbReference type="AlphaFoldDB" id="A0A816KWR7"/>
<protein>
    <submittedName>
        <fullName evidence="2">(rape) hypothetical protein</fullName>
    </submittedName>
</protein>
<reference evidence="2" key="1">
    <citation type="submission" date="2021-01" db="EMBL/GenBank/DDBJ databases">
        <authorList>
            <consortium name="Genoscope - CEA"/>
            <person name="William W."/>
        </authorList>
    </citation>
    <scope>NUCLEOTIDE SEQUENCE</scope>
</reference>
<keyword evidence="1" id="KW-0472">Membrane</keyword>